<dbReference type="PROSITE" id="PS51257">
    <property type="entry name" value="PROKAR_LIPOPROTEIN"/>
    <property type="match status" value="1"/>
</dbReference>
<dbReference type="InterPro" id="IPR007485">
    <property type="entry name" value="LPS_assembly_LptE"/>
</dbReference>
<gene>
    <name evidence="2" type="ordered locus">PB2503_04697</name>
</gene>
<evidence type="ECO:0000313" key="3">
    <source>
        <dbReference type="Proteomes" id="UP000001302"/>
    </source>
</evidence>
<dbReference type="eggNOG" id="COG5468">
    <property type="taxonomic scope" value="Bacteria"/>
</dbReference>
<feature type="region of interest" description="Disordered" evidence="1">
    <location>
        <begin position="173"/>
        <end position="200"/>
    </location>
</feature>
<keyword evidence="3" id="KW-1185">Reference proteome</keyword>
<evidence type="ECO:0008006" key="4">
    <source>
        <dbReference type="Google" id="ProtNLM"/>
    </source>
</evidence>
<dbReference type="EMBL" id="CP002156">
    <property type="protein sequence ID" value="ADM09014.1"/>
    <property type="molecule type" value="Genomic_DNA"/>
</dbReference>
<dbReference type="Gene3D" id="3.30.160.150">
    <property type="entry name" value="Lipoprotein like domain"/>
    <property type="match status" value="1"/>
</dbReference>
<dbReference type="GO" id="GO:0019867">
    <property type="term" value="C:outer membrane"/>
    <property type="evidence" value="ECO:0007669"/>
    <property type="project" value="InterPro"/>
</dbReference>
<dbReference type="Proteomes" id="UP000001302">
    <property type="component" value="Chromosome"/>
</dbReference>
<dbReference type="HOGENOM" id="CLU_117986_0_0_5"/>
<reference evidence="3" key="1">
    <citation type="submission" date="2010-08" db="EMBL/GenBank/DDBJ databases">
        <title>Genome sequence of Parvularcula bermudensis HTCC2503.</title>
        <authorList>
            <person name="Kang D.-M."/>
            <person name="Oh H.-M."/>
            <person name="Cho J.-C."/>
        </authorList>
    </citation>
    <scope>NUCLEOTIDE SEQUENCE [LARGE SCALE GENOMIC DNA]</scope>
    <source>
        <strain evidence="3">ATCC BAA-594 / HTCC2503 / KCTC 12087</strain>
    </source>
</reference>
<dbReference type="STRING" id="314260.PB2503_04697"/>
<dbReference type="GO" id="GO:0043165">
    <property type="term" value="P:Gram-negative-bacterium-type cell outer membrane assembly"/>
    <property type="evidence" value="ECO:0007669"/>
    <property type="project" value="InterPro"/>
</dbReference>
<name>E0TF96_PARBH</name>
<evidence type="ECO:0000313" key="2">
    <source>
        <dbReference type="EMBL" id="ADM09014.1"/>
    </source>
</evidence>
<dbReference type="Pfam" id="PF04390">
    <property type="entry name" value="LptE"/>
    <property type="match status" value="1"/>
</dbReference>
<dbReference type="OrthoDB" id="7471538at2"/>
<reference evidence="2 3" key="2">
    <citation type="journal article" date="2011" name="J. Bacteriol.">
        <title>Complete genome sequence of strain HTCC2503T of Parvularcula bermudensis, the type species of the order "Parvularculales" in the class Alphaproteobacteria.</title>
        <authorList>
            <person name="Oh H.M."/>
            <person name="Kang I."/>
            <person name="Vergin K.L."/>
            <person name="Kang D."/>
            <person name="Rhee K.H."/>
            <person name="Giovannoni S.J."/>
            <person name="Cho J.C."/>
        </authorList>
    </citation>
    <scope>NUCLEOTIDE SEQUENCE [LARGE SCALE GENOMIC DNA]</scope>
    <source>
        <strain evidence="3">ATCC BAA-594 / HTCC2503 / KCTC 12087</strain>
    </source>
</reference>
<proteinExistence type="predicted"/>
<evidence type="ECO:0000256" key="1">
    <source>
        <dbReference type="SAM" id="MobiDB-lite"/>
    </source>
</evidence>
<organism evidence="2 3">
    <name type="scientific">Parvularcula bermudensis (strain ATCC BAA-594 / HTCC2503 / KCTC 12087)</name>
    <dbReference type="NCBI Taxonomy" id="314260"/>
    <lineage>
        <taxon>Bacteria</taxon>
        <taxon>Pseudomonadati</taxon>
        <taxon>Pseudomonadota</taxon>
        <taxon>Alphaproteobacteria</taxon>
        <taxon>Parvularculales</taxon>
        <taxon>Parvularculaceae</taxon>
        <taxon>Parvularcula</taxon>
    </lineage>
</organism>
<dbReference type="RefSeq" id="WP_013299988.1">
    <property type="nucleotide sequence ID" value="NC_014414.1"/>
</dbReference>
<sequence>MMRRSPLPLILTLGLTLLASACGFKPLYGEGSSAIGLRSVSLASIDGAPDVTRLLRDELGRTLPPSDMAATNYQLSLAVEDRRRAVATSRAAATTRFDYLLTARYRLVDTTSGEMVYENAIQARSSYGVVASQYASYVAREDAVRRTAVEMAGKIERDLALYFAGRPAAPRGVPVPDLIDQDRGLPGNLSDELNRETGEN</sequence>
<dbReference type="KEGG" id="pbr:PB2503_04697"/>
<protein>
    <recommendedName>
        <fullName evidence="4">LPS-assembly lipoprotein</fullName>
    </recommendedName>
</protein>
<accession>E0TF96</accession>
<dbReference type="AlphaFoldDB" id="E0TF96"/>